<proteinExistence type="predicted"/>
<accession>A0AAX1IIQ9</accession>
<dbReference type="Proteomes" id="UP000515598">
    <property type="component" value="Chromosome"/>
</dbReference>
<organism evidence="1 2">
    <name type="scientific">Stenotrophomonas maltophilia</name>
    <name type="common">Pseudomonas maltophilia</name>
    <name type="synonym">Xanthomonas maltophilia</name>
    <dbReference type="NCBI Taxonomy" id="40324"/>
    <lineage>
        <taxon>Bacteria</taxon>
        <taxon>Pseudomonadati</taxon>
        <taxon>Pseudomonadota</taxon>
        <taxon>Gammaproteobacteria</taxon>
        <taxon>Lysobacterales</taxon>
        <taxon>Lysobacteraceae</taxon>
        <taxon>Stenotrophomonas</taxon>
        <taxon>Stenotrophomonas maltophilia group</taxon>
    </lineage>
</organism>
<sequence length="72" mass="8347">MRIHIHSPDSLNEFPTFARISLDDAINFIQHACERIPLIRIGCEPIKTNPCFSDFFHALFIKHCLDLKLVEP</sequence>
<name>A0AAX1IIQ9_STEMA</name>
<reference evidence="1 2" key="1">
    <citation type="submission" date="2020-08" db="EMBL/GenBank/DDBJ databases">
        <title>Phenotypic and transcriptomic analysis of seven clinical Stenotrophomonas maltophilia isolates identify a small set of shared and commonly regulated genes involved in biofilm lifestyle.</title>
        <authorList>
            <person name="Alio I."/>
            <person name="Gudzuhn M."/>
            <person name="Streit W."/>
        </authorList>
    </citation>
    <scope>NUCLEOTIDE SEQUENCE [LARGE SCALE GENOMIC DNA]</scope>
    <source>
        <strain evidence="1 2">UHH_SKK55</strain>
    </source>
</reference>
<protein>
    <submittedName>
        <fullName evidence="1">Uncharacterized protein</fullName>
    </submittedName>
</protein>
<evidence type="ECO:0000313" key="1">
    <source>
        <dbReference type="EMBL" id="QNG80020.1"/>
    </source>
</evidence>
<evidence type="ECO:0000313" key="2">
    <source>
        <dbReference type="Proteomes" id="UP000515598"/>
    </source>
</evidence>
<dbReference type="EMBL" id="CP060025">
    <property type="protein sequence ID" value="QNG80020.1"/>
    <property type="molecule type" value="Genomic_DNA"/>
</dbReference>
<dbReference type="AlphaFoldDB" id="A0AAX1IIQ9"/>
<gene>
    <name evidence="1" type="ORF">GPNADHDJ_04286</name>
</gene>